<dbReference type="GO" id="GO:0016791">
    <property type="term" value="F:phosphatase activity"/>
    <property type="evidence" value="ECO:0007669"/>
    <property type="project" value="TreeGrafter"/>
</dbReference>
<dbReference type="PANTHER" id="PTHR42850:SF2">
    <property type="entry name" value="BLL5683 PROTEIN"/>
    <property type="match status" value="1"/>
</dbReference>
<organism evidence="3 5">
    <name type="scientific">Streptococcus oralis</name>
    <dbReference type="NCBI Taxonomy" id="1303"/>
    <lineage>
        <taxon>Bacteria</taxon>
        <taxon>Bacillati</taxon>
        <taxon>Bacillota</taxon>
        <taxon>Bacilli</taxon>
        <taxon>Lactobacillales</taxon>
        <taxon>Streptococcaceae</taxon>
        <taxon>Streptococcus</taxon>
    </lineage>
</organism>
<dbReference type="STRING" id="1303.SORDD17_00645"/>
<accession>A0A081R2H3</accession>
<dbReference type="PANTHER" id="PTHR42850">
    <property type="entry name" value="METALLOPHOSPHOESTERASE"/>
    <property type="match status" value="1"/>
</dbReference>
<evidence type="ECO:0000313" key="6">
    <source>
        <dbReference type="Proteomes" id="UP001207177"/>
    </source>
</evidence>
<dbReference type="InterPro" id="IPR050126">
    <property type="entry name" value="Ap4A_hydrolase"/>
</dbReference>
<proteinExistence type="inferred from homology"/>
<evidence type="ECO:0000259" key="2">
    <source>
        <dbReference type="Pfam" id="PF12850"/>
    </source>
</evidence>
<name>A0A081R2H3_STROR</name>
<dbReference type="InterPro" id="IPR024654">
    <property type="entry name" value="Calcineurin-like_PHP_lpxH"/>
</dbReference>
<dbReference type="SUPFAM" id="SSF56300">
    <property type="entry name" value="Metallo-dependent phosphatases"/>
    <property type="match status" value="1"/>
</dbReference>
<evidence type="ECO:0000313" key="4">
    <source>
        <dbReference type="EMBL" id="MCY7060359.1"/>
    </source>
</evidence>
<dbReference type="Pfam" id="PF12850">
    <property type="entry name" value="Metallophos_2"/>
    <property type="match status" value="1"/>
</dbReference>
<dbReference type="EMBL" id="JAKUVW010000004">
    <property type="protein sequence ID" value="MCY7060359.1"/>
    <property type="molecule type" value="Genomic_DNA"/>
</dbReference>
<gene>
    <name evidence="4" type="ORF">MK395_06035</name>
    <name evidence="3" type="ORF">SK143_1338</name>
</gene>
<reference evidence="4" key="3">
    <citation type="submission" date="2022-02" db="EMBL/GenBank/DDBJ databases">
        <authorList>
            <person name="Christensen J.J.E."/>
            <person name="Jensen C.S."/>
            <person name="Nielsen X.C."/>
            <person name="Dargis R."/>
        </authorList>
    </citation>
    <scope>NUCLEOTIDE SEQUENCE</scope>
    <source>
        <strain evidence="4">K16259064</strain>
    </source>
</reference>
<comment type="caution">
    <text evidence="3">The sequence shown here is derived from an EMBL/GenBank/DDBJ whole genome shotgun (WGS) entry which is preliminary data.</text>
</comment>
<reference evidence="3 5" key="1">
    <citation type="submission" date="2014-05" db="EMBL/GenBank/DDBJ databases">
        <authorList>
            <person name="Daugherty S.C."/>
            <person name="Tallon L.J."/>
            <person name="Sadzewicz L."/>
            <person name="Kilian M."/>
            <person name="Tettelin H."/>
        </authorList>
    </citation>
    <scope>NUCLEOTIDE SEQUENCE [LARGE SCALE GENOMIC DNA]</scope>
    <source>
        <strain evidence="3 5">SK143</strain>
    </source>
</reference>
<dbReference type="RefSeq" id="WP_042902761.1">
    <property type="nucleotide sequence ID" value="NZ_JAKUVW010000004.1"/>
</dbReference>
<feature type="domain" description="Calcineurin-like phosphoesterase" evidence="2">
    <location>
        <begin position="3"/>
        <end position="207"/>
    </location>
</feature>
<dbReference type="InterPro" id="IPR029052">
    <property type="entry name" value="Metallo-depent_PP-like"/>
</dbReference>
<protein>
    <submittedName>
        <fullName evidence="3">Calcineurin-like phosphoesterase family protein</fullName>
    </submittedName>
    <submittedName>
        <fullName evidence="4">Metallophosphoesterase family protein</fullName>
    </submittedName>
</protein>
<sequence length="283" mass="32789">MTKIAVLSDIHGNTTALEAVLDDAKAAEVDQYWLLGDILMPGTGRRRILDLLASLPITVRVLGNWENSLWRGLHRKLDPTIASHRYLLRQSQYILEEVSPEEIEDLNNQPMQVHRQFGDLMVGITHHLPDKNWGRELIHTGKQEDFDRLVTNPHASIAVYGHIHQQLLRYGSDGQLILNPGSIGQPFFLDAKLRKDLRAQYMILEFDEAGLSDVDFRRVDYDVETELQLAKDLKLPYFQVYYESLVNGIHHTHNHELLGQISEQEGYDQDVELWMERDKKDWF</sequence>
<dbReference type="PIRSF" id="PIRSF000883">
    <property type="entry name" value="Pesterase_MJ0912"/>
    <property type="match status" value="1"/>
</dbReference>
<evidence type="ECO:0000313" key="5">
    <source>
        <dbReference type="Proteomes" id="UP000028098"/>
    </source>
</evidence>
<comment type="similarity">
    <text evidence="1">Belongs to the metallophosphoesterase superfamily. YfcE family.</text>
</comment>
<evidence type="ECO:0000256" key="1">
    <source>
        <dbReference type="ARBA" id="ARBA00008950"/>
    </source>
</evidence>
<dbReference type="AlphaFoldDB" id="A0A081R2H3"/>
<dbReference type="Proteomes" id="UP000028098">
    <property type="component" value="Unassembled WGS sequence"/>
</dbReference>
<evidence type="ECO:0000313" key="3">
    <source>
        <dbReference type="EMBL" id="KEQ49396.1"/>
    </source>
</evidence>
<reference evidence="4 6" key="2">
    <citation type="journal article" date="2022" name="Med Res Arch">
        <title>Genomic identification of streptococcal strains and relation to clinical characteristics. A substudy to The Partial Oral Treatment of Endocarditis (POET) Trial.</title>
        <authorList>
            <person name="Christensen J."/>
            <person name="Jensen C."/>
            <person name="Dargis R."/>
            <person name="Nielsen X."/>
            <person name="Pries- Heje M."/>
            <person name="Wiingaard C."/>
            <person name="Ihlemann N."/>
            <person name="Gill S."/>
            <person name="Bruun N."/>
            <person name="Elming H."/>
            <person name="Povlsen J."/>
            <person name="Madsen T."/>
            <person name="Jensen K."/>
            <person name="Fuursted K."/>
            <person name="Ostergaard L."/>
            <person name="Christiansen U."/>
            <person name="Rosenvinge F."/>
            <person name="Helweg-Larsen J."/>
            <person name="Fosbol E."/>
            <person name="Kober L."/>
            <person name="Torp-Pedersen C."/>
            <person name="Tonder N."/>
            <person name="Moser C."/>
            <person name="Iversen K."/>
            <person name="Bundgaard H."/>
        </authorList>
    </citation>
    <scope>NUCLEOTIDE SEQUENCE [LARGE SCALE GENOMIC DNA]</scope>
    <source>
        <strain evidence="4 6">K16259064</strain>
    </source>
</reference>
<dbReference type="PATRIC" id="fig|1303.44.peg.1270"/>
<dbReference type="InterPro" id="IPR011152">
    <property type="entry name" value="Pesterase_MJ0912"/>
</dbReference>
<dbReference type="Proteomes" id="UP001207177">
    <property type="component" value="Unassembled WGS sequence"/>
</dbReference>
<dbReference type="Gene3D" id="3.60.21.10">
    <property type="match status" value="1"/>
</dbReference>
<dbReference type="GO" id="GO:0005737">
    <property type="term" value="C:cytoplasm"/>
    <property type="evidence" value="ECO:0007669"/>
    <property type="project" value="TreeGrafter"/>
</dbReference>
<dbReference type="EMBL" id="JPGB01000006">
    <property type="protein sequence ID" value="KEQ49396.1"/>
    <property type="molecule type" value="Genomic_DNA"/>
</dbReference>